<keyword evidence="4" id="KW-1185">Reference proteome</keyword>
<dbReference type="GO" id="GO:0016705">
    <property type="term" value="F:oxidoreductase activity, acting on paired donors, with incorporation or reduction of molecular oxygen"/>
    <property type="evidence" value="ECO:0007669"/>
    <property type="project" value="InterPro"/>
</dbReference>
<feature type="domain" description="Luciferase-like" evidence="2">
    <location>
        <begin position="7"/>
        <end position="291"/>
    </location>
</feature>
<dbReference type="EMBL" id="BJYY01000001">
    <property type="protein sequence ID" value="GEO32407.1"/>
    <property type="molecule type" value="Genomic_DNA"/>
</dbReference>
<dbReference type="InterPro" id="IPR050564">
    <property type="entry name" value="F420-G6PD/mer"/>
</dbReference>
<dbReference type="Gene3D" id="3.20.20.30">
    <property type="entry name" value="Luciferase-like domain"/>
    <property type="match status" value="1"/>
</dbReference>
<dbReference type="AlphaFoldDB" id="A0A512D7M9"/>
<organism evidence="3 4">
    <name type="scientific">Cellulomonas aerilata</name>
    <dbReference type="NCBI Taxonomy" id="515326"/>
    <lineage>
        <taxon>Bacteria</taxon>
        <taxon>Bacillati</taxon>
        <taxon>Actinomycetota</taxon>
        <taxon>Actinomycetes</taxon>
        <taxon>Micrococcales</taxon>
        <taxon>Cellulomonadaceae</taxon>
        <taxon>Cellulomonas</taxon>
    </lineage>
</organism>
<protein>
    <submittedName>
        <fullName evidence="3">LLM class F420-dependent oxidoreductase</fullName>
    </submittedName>
</protein>
<sequence>MTQIGWHASHEQIHPAELLRSARLAQDAGFDAAMCSDHFMPWSERQGHSGFAWSWLGAALATTDLTYGTVSAPGQRYHPAVLAQASATLAAMYPGRLWVALGSGENANEHITGDRWPSKAERDARLRECVDVIRALHRGEEVTHRGHVVVDRARLWSLPDEPPLLIGPAVTAPTARAHADWADGLVTTNQPLETVRELVDAYRGAGGRGEVAVQAHLSWAPTEDEAFALAHDQWRTNVYPPPVCWDLETPGHFDVVGEGVTEEMVRGVVMVSHDLGRHAQYLAELVDVGVDRVYLHHVGQRQEAFLDAFGQHVLPQLRPGRAVGAARVDEAGVTATA</sequence>
<dbReference type="Proteomes" id="UP000321181">
    <property type="component" value="Unassembled WGS sequence"/>
</dbReference>
<dbReference type="SUPFAM" id="SSF51679">
    <property type="entry name" value="Bacterial luciferase-like"/>
    <property type="match status" value="1"/>
</dbReference>
<dbReference type="RefSeq" id="WP_146898518.1">
    <property type="nucleotide sequence ID" value="NZ_BAAARM010000001.1"/>
</dbReference>
<accession>A0A512D7M9</accession>
<dbReference type="NCBIfam" id="TIGR03557">
    <property type="entry name" value="F420_G6P_family"/>
    <property type="match status" value="1"/>
</dbReference>
<dbReference type="InterPro" id="IPR011251">
    <property type="entry name" value="Luciferase-like_dom"/>
</dbReference>
<dbReference type="Pfam" id="PF00296">
    <property type="entry name" value="Bac_luciferase"/>
    <property type="match status" value="1"/>
</dbReference>
<proteinExistence type="predicted"/>
<name>A0A512D7M9_9CELL</name>
<dbReference type="OrthoDB" id="180193at2"/>
<dbReference type="InterPro" id="IPR023907">
    <property type="entry name" value="Non-F420_Flavin_OxRdtase"/>
</dbReference>
<evidence type="ECO:0000313" key="4">
    <source>
        <dbReference type="Proteomes" id="UP000321181"/>
    </source>
</evidence>
<evidence type="ECO:0000259" key="2">
    <source>
        <dbReference type="Pfam" id="PF00296"/>
    </source>
</evidence>
<reference evidence="3 4" key="1">
    <citation type="submission" date="2019-07" db="EMBL/GenBank/DDBJ databases">
        <title>Whole genome shotgun sequence of Cellulomonas aerilata NBRC 106308.</title>
        <authorList>
            <person name="Hosoyama A."/>
            <person name="Uohara A."/>
            <person name="Ohji S."/>
            <person name="Ichikawa N."/>
        </authorList>
    </citation>
    <scope>NUCLEOTIDE SEQUENCE [LARGE SCALE GENOMIC DNA]</scope>
    <source>
        <strain evidence="3 4">NBRC 106308</strain>
    </source>
</reference>
<keyword evidence="1" id="KW-0560">Oxidoreductase</keyword>
<evidence type="ECO:0000256" key="1">
    <source>
        <dbReference type="ARBA" id="ARBA00023002"/>
    </source>
</evidence>
<dbReference type="InterPro" id="IPR019945">
    <property type="entry name" value="F420_G6P_DH-rel"/>
</dbReference>
<dbReference type="PANTHER" id="PTHR43244">
    <property type="match status" value="1"/>
</dbReference>
<gene>
    <name evidence="3" type="ORF">CAE01nite_01320</name>
</gene>
<evidence type="ECO:0000313" key="3">
    <source>
        <dbReference type="EMBL" id="GEO32407.1"/>
    </source>
</evidence>
<dbReference type="NCBIfam" id="TIGR03885">
    <property type="entry name" value="flavin_revert"/>
    <property type="match status" value="1"/>
</dbReference>
<comment type="caution">
    <text evidence="3">The sequence shown here is derived from an EMBL/GenBank/DDBJ whole genome shotgun (WGS) entry which is preliminary data.</text>
</comment>
<dbReference type="PANTHER" id="PTHR43244:SF1">
    <property type="entry name" value="5,10-METHYLENETETRAHYDROMETHANOPTERIN REDUCTASE"/>
    <property type="match status" value="1"/>
</dbReference>
<dbReference type="InterPro" id="IPR036661">
    <property type="entry name" value="Luciferase-like_sf"/>
</dbReference>